<accession>A0A7R9HC21</accession>
<reference evidence="2" key="1">
    <citation type="submission" date="2020-11" db="EMBL/GenBank/DDBJ databases">
        <authorList>
            <person name="Tran Van P."/>
        </authorList>
    </citation>
    <scope>NUCLEOTIDE SEQUENCE</scope>
</reference>
<evidence type="ECO:0000256" key="1">
    <source>
        <dbReference type="SAM" id="MobiDB-lite"/>
    </source>
</evidence>
<dbReference type="AlphaFoldDB" id="A0A7R9HC21"/>
<dbReference type="EMBL" id="OD010762">
    <property type="protein sequence ID" value="CAD7416278.1"/>
    <property type="molecule type" value="Genomic_DNA"/>
</dbReference>
<protein>
    <submittedName>
        <fullName evidence="2">Uncharacterized protein</fullName>
    </submittedName>
</protein>
<feature type="region of interest" description="Disordered" evidence="1">
    <location>
        <begin position="158"/>
        <end position="180"/>
    </location>
</feature>
<proteinExistence type="predicted"/>
<gene>
    <name evidence="2" type="ORF">TPSB3V08_LOCUS10924</name>
</gene>
<dbReference type="InterPro" id="IPR051594">
    <property type="entry name" value="KRIT1/FRMD8"/>
</dbReference>
<name>A0A7R9HC21_TIMPO</name>
<dbReference type="GO" id="GO:0090090">
    <property type="term" value="P:negative regulation of canonical Wnt signaling pathway"/>
    <property type="evidence" value="ECO:0007669"/>
    <property type="project" value="TreeGrafter"/>
</dbReference>
<organism evidence="2">
    <name type="scientific">Timema poppense</name>
    <name type="common">Walking stick</name>
    <dbReference type="NCBI Taxonomy" id="170557"/>
    <lineage>
        <taxon>Eukaryota</taxon>
        <taxon>Metazoa</taxon>
        <taxon>Ecdysozoa</taxon>
        <taxon>Arthropoda</taxon>
        <taxon>Hexapoda</taxon>
        <taxon>Insecta</taxon>
        <taxon>Pterygota</taxon>
        <taxon>Neoptera</taxon>
        <taxon>Polyneoptera</taxon>
        <taxon>Phasmatodea</taxon>
        <taxon>Timematodea</taxon>
        <taxon>Timematoidea</taxon>
        <taxon>Timematidae</taxon>
        <taxon>Timema</taxon>
    </lineage>
</organism>
<dbReference type="PANTHER" id="PTHR13283:SF10">
    <property type="entry name" value="FERM DOMAIN-CONTAINING PROTEIN 8"/>
    <property type="match status" value="1"/>
</dbReference>
<dbReference type="PANTHER" id="PTHR13283">
    <property type="entry name" value="KREV INTERACTION TRAPPED 1-RELATED"/>
    <property type="match status" value="1"/>
</dbReference>
<evidence type="ECO:0000313" key="2">
    <source>
        <dbReference type="EMBL" id="CAD7416278.1"/>
    </source>
</evidence>
<sequence length="180" mass="20096">MSWDFAKPSQEDNLECLPCIFIQFMVLENGARVSKILQVFSKQAVMMDTLITVFVEDLKQKTTTCTDETERPMYDTSTDSDGKVQENDPSSVVVIKIVNGGFKKSRTHLVDTAPSDFQPISQSSDVLKEIHLSTTKGQMNSYSLVVFNVGRPITRSTSNEVVSKEMQEEPSSGGEPRDNF</sequence>
<dbReference type="GO" id="GO:0005886">
    <property type="term" value="C:plasma membrane"/>
    <property type="evidence" value="ECO:0007669"/>
    <property type="project" value="TreeGrafter"/>
</dbReference>